<evidence type="ECO:0000313" key="3">
    <source>
        <dbReference type="EMBL" id="CAE0306828.1"/>
    </source>
</evidence>
<gene>
    <name evidence="3" type="ORF">FEHR0123_LOCUS1734</name>
</gene>
<dbReference type="Pfam" id="PF02666">
    <property type="entry name" value="PS_Dcarbxylase"/>
    <property type="match status" value="1"/>
</dbReference>
<evidence type="ECO:0000256" key="1">
    <source>
        <dbReference type="ARBA" id="ARBA00022793"/>
    </source>
</evidence>
<organism evidence="3">
    <name type="scientific">Favella ehrenbergii</name>
    <dbReference type="NCBI Taxonomy" id="182087"/>
    <lineage>
        <taxon>Eukaryota</taxon>
        <taxon>Sar</taxon>
        <taxon>Alveolata</taxon>
        <taxon>Ciliophora</taxon>
        <taxon>Intramacronucleata</taxon>
        <taxon>Spirotrichea</taxon>
        <taxon>Choreotrichia</taxon>
        <taxon>Tintinnida</taxon>
        <taxon>Xystonellidae</taxon>
        <taxon>Favella</taxon>
    </lineage>
</organism>
<keyword evidence="1" id="KW-0210">Decarboxylase</keyword>
<keyword evidence="2" id="KW-0456">Lyase</keyword>
<dbReference type="EMBL" id="HBIE01005576">
    <property type="protein sequence ID" value="CAE0306828.1"/>
    <property type="molecule type" value="Transcribed_RNA"/>
</dbReference>
<proteinExistence type="predicted"/>
<reference evidence="3" key="1">
    <citation type="submission" date="2021-01" db="EMBL/GenBank/DDBJ databases">
        <authorList>
            <person name="Corre E."/>
            <person name="Pelletier E."/>
            <person name="Niang G."/>
            <person name="Scheremetjew M."/>
            <person name="Finn R."/>
            <person name="Kale V."/>
            <person name="Holt S."/>
            <person name="Cochrane G."/>
            <person name="Meng A."/>
            <person name="Brown T."/>
            <person name="Cohen L."/>
        </authorList>
    </citation>
    <scope>NUCLEOTIDE SEQUENCE</scope>
    <source>
        <strain evidence="3">Fehren 1</strain>
    </source>
</reference>
<evidence type="ECO:0000256" key="2">
    <source>
        <dbReference type="ARBA" id="ARBA00023239"/>
    </source>
</evidence>
<dbReference type="InterPro" id="IPR003817">
    <property type="entry name" value="PS_Dcarbxylase"/>
</dbReference>
<dbReference type="GO" id="GO:0008654">
    <property type="term" value="P:phospholipid biosynthetic process"/>
    <property type="evidence" value="ECO:0007669"/>
    <property type="project" value="InterPro"/>
</dbReference>
<accession>A0A7S3HWJ6</accession>
<dbReference type="AlphaFoldDB" id="A0A7S3HWJ6"/>
<name>A0A7S3HWJ6_9SPIT</name>
<dbReference type="GO" id="GO:0004609">
    <property type="term" value="F:phosphatidylserine decarboxylase activity"/>
    <property type="evidence" value="ECO:0007669"/>
    <property type="project" value="InterPro"/>
</dbReference>
<protein>
    <submittedName>
        <fullName evidence="3">Uncharacterized protein</fullName>
    </submittedName>
</protein>
<sequence length="124" mass="13694">MIKTATPGSQSDFMYSPAVENSLPFNVMNSFKTSVEFEAEKKQATSDHEARSKELISKLEQPGSAYVKNKTFTVTDGGVFLRKGEEIGMFEMGSTIVMLFECSKGTEVLPKPGEKLLMGQRITN</sequence>